<comment type="caution">
    <text evidence="2">The sequence shown here is derived from an EMBL/GenBank/DDBJ whole genome shotgun (WGS) entry which is preliminary data.</text>
</comment>
<feature type="region of interest" description="Disordered" evidence="1">
    <location>
        <begin position="1"/>
        <end position="39"/>
    </location>
</feature>
<dbReference type="Proteomes" id="UP001153365">
    <property type="component" value="Unassembled WGS sequence"/>
</dbReference>
<reference evidence="2" key="1">
    <citation type="submission" date="2022-06" db="EMBL/GenBank/DDBJ databases">
        <authorList>
            <consortium name="SYNGENTA / RWTH Aachen University"/>
        </authorList>
    </citation>
    <scope>NUCLEOTIDE SEQUENCE</scope>
</reference>
<evidence type="ECO:0000313" key="3">
    <source>
        <dbReference type="Proteomes" id="UP001153365"/>
    </source>
</evidence>
<organism evidence="2 3">
    <name type="scientific">Phakopsora pachyrhizi</name>
    <name type="common">Asian soybean rust disease fungus</name>
    <dbReference type="NCBI Taxonomy" id="170000"/>
    <lineage>
        <taxon>Eukaryota</taxon>
        <taxon>Fungi</taxon>
        <taxon>Dikarya</taxon>
        <taxon>Basidiomycota</taxon>
        <taxon>Pucciniomycotina</taxon>
        <taxon>Pucciniomycetes</taxon>
        <taxon>Pucciniales</taxon>
        <taxon>Phakopsoraceae</taxon>
        <taxon>Phakopsora</taxon>
    </lineage>
</organism>
<proteinExistence type="predicted"/>
<sequence length="70" mass="7785">MSTRSSNPDLIPGLEPTRRGNGGGSNRLQSRREPENSETHMIDFIHRAAPEVYREVYGGFAELAEDKILG</sequence>
<name>A0AAV0ATU9_PHAPC</name>
<evidence type="ECO:0000313" key="2">
    <source>
        <dbReference type="EMBL" id="CAH7672125.1"/>
    </source>
</evidence>
<gene>
    <name evidence="2" type="ORF">PPACK8108_LOCUS6916</name>
</gene>
<keyword evidence="3" id="KW-1185">Reference proteome</keyword>
<protein>
    <submittedName>
        <fullName evidence="2">Uncharacterized protein</fullName>
    </submittedName>
</protein>
<accession>A0AAV0ATU9</accession>
<evidence type="ECO:0000256" key="1">
    <source>
        <dbReference type="SAM" id="MobiDB-lite"/>
    </source>
</evidence>
<dbReference type="EMBL" id="CALTRL010001328">
    <property type="protein sequence ID" value="CAH7672125.1"/>
    <property type="molecule type" value="Genomic_DNA"/>
</dbReference>
<feature type="compositionally biased region" description="Basic and acidic residues" evidence="1">
    <location>
        <begin position="30"/>
        <end position="39"/>
    </location>
</feature>
<dbReference type="AlphaFoldDB" id="A0AAV0ATU9"/>